<feature type="region of interest" description="Disordered" evidence="1">
    <location>
        <begin position="331"/>
        <end position="359"/>
    </location>
</feature>
<dbReference type="EMBL" id="LR797260">
    <property type="protein sequence ID" value="CAB4197671.1"/>
    <property type="molecule type" value="Genomic_DNA"/>
</dbReference>
<feature type="compositionally biased region" description="Polar residues" evidence="1">
    <location>
        <begin position="348"/>
        <end position="359"/>
    </location>
</feature>
<gene>
    <name evidence="2" type="ORF">UFOVP1313_25</name>
</gene>
<evidence type="ECO:0000256" key="1">
    <source>
        <dbReference type="SAM" id="MobiDB-lite"/>
    </source>
</evidence>
<dbReference type="SUPFAM" id="SSF52540">
    <property type="entry name" value="P-loop containing nucleoside triphosphate hydrolases"/>
    <property type="match status" value="1"/>
</dbReference>
<evidence type="ECO:0000313" key="2">
    <source>
        <dbReference type="EMBL" id="CAB4197671.1"/>
    </source>
</evidence>
<sequence>MAQPIRAADVAAEKVEWLWHNRIPKGMITVVAGRPDQGKGLFAAHVAAQVSQTGRVLYSAAEDSAGLMTRPRLEAAGANLENVLLWRFRMPANLKELQHLIVEEEIDLVVMDPFASHLSGGINRHGDNVREVLAPLTETIESTGTSVLIIEHCLKRVPQSGDPLQAIGGSGSGLPAAARAAYVFGVDPDDEDRRILAKAKFNVGPSPKALAFEIDVEEINPVGEVPLLIVDEELMAFDPMRLFQKKQGTKVGRPPDKRAAAAEWLTNYLSSAGKPVHSGKIQEDAKQYGMSVKTLRRAADDMGIVKNPAGGGRNCKWDLSDEVKDLMGLPVQTESDDDGTDDGHLRNSLPTGPTSETTIASSDLDAALAQLLEGTESDGK</sequence>
<name>A0A6J5RVQ8_9CAUD</name>
<dbReference type="Pfam" id="PF13481">
    <property type="entry name" value="AAA_25"/>
    <property type="match status" value="1"/>
</dbReference>
<reference evidence="2" key="1">
    <citation type="submission" date="2020-05" db="EMBL/GenBank/DDBJ databases">
        <authorList>
            <person name="Chiriac C."/>
            <person name="Salcher M."/>
            <person name="Ghai R."/>
            <person name="Kavagutti S V."/>
        </authorList>
    </citation>
    <scope>NUCLEOTIDE SEQUENCE</scope>
</reference>
<proteinExistence type="predicted"/>
<organism evidence="2">
    <name type="scientific">uncultured Caudovirales phage</name>
    <dbReference type="NCBI Taxonomy" id="2100421"/>
    <lineage>
        <taxon>Viruses</taxon>
        <taxon>Duplodnaviria</taxon>
        <taxon>Heunggongvirae</taxon>
        <taxon>Uroviricota</taxon>
        <taxon>Caudoviricetes</taxon>
        <taxon>Peduoviridae</taxon>
        <taxon>Maltschvirus</taxon>
        <taxon>Maltschvirus maltsch</taxon>
    </lineage>
</organism>
<dbReference type="Gene3D" id="3.40.50.300">
    <property type="entry name" value="P-loop containing nucleotide triphosphate hydrolases"/>
    <property type="match status" value="1"/>
</dbReference>
<dbReference type="InterPro" id="IPR027417">
    <property type="entry name" value="P-loop_NTPase"/>
</dbReference>
<protein>
    <submittedName>
        <fullName evidence="2">AAA domain containing protein</fullName>
    </submittedName>
</protein>
<accession>A0A6J5RVQ8</accession>